<reference evidence="10 12" key="1">
    <citation type="journal article" date="2019" name="Nat. Med.">
        <title>A library of human gut bacterial isolates paired with longitudinal multiomics data enables mechanistic microbiome research.</title>
        <authorList>
            <person name="Poyet M."/>
            <person name="Groussin M."/>
            <person name="Gibbons S.M."/>
            <person name="Avila-Pacheco J."/>
            <person name="Jiang X."/>
            <person name="Kearney S.M."/>
            <person name="Perrotta A.R."/>
            <person name="Berdy B."/>
            <person name="Zhao S."/>
            <person name="Lieberman T.D."/>
            <person name="Swanson P.K."/>
            <person name="Smith M."/>
            <person name="Roesemann S."/>
            <person name="Alexander J.E."/>
            <person name="Rich S.A."/>
            <person name="Livny J."/>
            <person name="Vlamakis H."/>
            <person name="Clish C."/>
            <person name="Bullock K."/>
            <person name="Deik A."/>
            <person name="Scott J."/>
            <person name="Pierce K.A."/>
            <person name="Xavier R.J."/>
            <person name="Alm E.J."/>
        </authorList>
    </citation>
    <scope>NUCLEOTIDE SEQUENCE [LARGE SCALE GENOMIC DNA]</scope>
    <source>
        <strain evidence="10 12">BIOML-A58</strain>
    </source>
</reference>
<evidence type="ECO:0000256" key="3">
    <source>
        <dbReference type="ARBA" id="ARBA00012663"/>
    </source>
</evidence>
<protein>
    <recommendedName>
        <fullName evidence="3">beta-N-acetylhexosaminidase</fullName>
        <ecNumber evidence="3">3.2.1.52</ecNumber>
    </recommendedName>
</protein>
<keyword evidence="4 10" id="KW-0378">Hydrolase</keyword>
<dbReference type="InterPro" id="IPR008979">
    <property type="entry name" value="Galactose-bd-like_sf"/>
</dbReference>
<evidence type="ECO:0000256" key="5">
    <source>
        <dbReference type="ARBA" id="ARBA00023295"/>
    </source>
</evidence>
<evidence type="ECO:0000259" key="9">
    <source>
        <dbReference type="Pfam" id="PF02838"/>
    </source>
</evidence>
<feature type="active site" description="Proton donor" evidence="6">
    <location>
        <position position="327"/>
    </location>
</feature>
<accession>A0A1Y4VT79</accession>
<dbReference type="Pfam" id="PF00754">
    <property type="entry name" value="F5_F8_type_C"/>
    <property type="match status" value="1"/>
</dbReference>
<sequence>MNTINLKNIHGVILLGIGLLVQACSQQPASTYLQIPQPADITIHAGKPFTIDERTTIIYPTGKNELPESVSTCISEMERHTGITFKKSTGEKNLKNCILLKHNAALPTEGFRLKVNADSIVIEAKDASAAFYALQWLKQSLLLQKKAPFTLSAIEIEDYPEMNYRGAMLDVSRHFFTVEQVKRFIDLLAMHRLNYFHWHLTDDQGWRIEIKKYPELTRVGAWKGTGSERYGGFYTQEEIKEVIAYAKGRAITIIPEIDLPGHTTAALAAYPQLGCTGGPYEVSMDRGGVHKDVLCMGKEFSRQFVEDVLAEVAALFPSPYLHIGGDEVPRDRWKACPDCQRIIRRYSLKDTEQESAEDLLQSEFNKQVALYLKSLGKKMIGWDEVLSDNIDPETVIMSWRGLGRGVKAVKQNHPVIFSSNGHFYLNNYQSSNMENEPAATGGLVLMQKLYSTEIVTPEMTDKDVEKILGAEACLWASYVPDNKTLDYKMLPRLAAFAEVTWSGSRRKNYLDFLERLPVMLDLYRENGFRYAPHFFEIEAGYRPDMKNQRLEVTLKTLEGTNVYYTLDGSTPTPKSLKYTVPFYVSTDACLKAIAYTPSGLHSDVLEKDVRINKATFADIKLLTKPSDRYNGNNGTILVDGVRSTAFHTTGLWVGYNPHPLQAVIDLGSVQTVKQVCLSSLTDMSSYIMGIESVRIALSIDGKEFSEVASRTWPAPEARMEGKRRETLELNFDEAQARYVKVTANGFEALPPGHSGAGMPPFLFVDEIEVY</sequence>
<dbReference type="Gene3D" id="3.20.20.80">
    <property type="entry name" value="Glycosidases"/>
    <property type="match status" value="1"/>
</dbReference>
<dbReference type="Proteomes" id="UP000434604">
    <property type="component" value="Unassembled WGS sequence"/>
</dbReference>
<dbReference type="InterPro" id="IPR025705">
    <property type="entry name" value="Beta_hexosaminidase_sua/sub"/>
</dbReference>
<dbReference type="EC" id="3.2.1.52" evidence="3"/>
<feature type="domain" description="Glycoside hydrolase family 20 catalytic" evidence="7">
    <location>
        <begin position="163"/>
        <end position="503"/>
    </location>
</feature>
<organism evidence="10 12">
    <name type="scientific">Bacteroides xylanisolvens</name>
    <dbReference type="NCBI Taxonomy" id="371601"/>
    <lineage>
        <taxon>Bacteria</taxon>
        <taxon>Pseudomonadati</taxon>
        <taxon>Bacteroidota</taxon>
        <taxon>Bacteroidia</taxon>
        <taxon>Bacteroidales</taxon>
        <taxon>Bacteroidaceae</taxon>
        <taxon>Bacteroides</taxon>
    </lineage>
</organism>
<dbReference type="EMBL" id="WDED01000011">
    <property type="protein sequence ID" value="KAB6148029.1"/>
    <property type="molecule type" value="Genomic_DNA"/>
</dbReference>
<dbReference type="GO" id="GO:0016020">
    <property type="term" value="C:membrane"/>
    <property type="evidence" value="ECO:0007669"/>
    <property type="project" value="TreeGrafter"/>
</dbReference>
<dbReference type="InterPro" id="IPR026876">
    <property type="entry name" value="Fn3_assoc_repeat"/>
</dbReference>
<dbReference type="SUPFAM" id="SSF49785">
    <property type="entry name" value="Galactose-binding domain-like"/>
    <property type="match status" value="1"/>
</dbReference>
<dbReference type="PANTHER" id="PTHR22600:SF57">
    <property type="entry name" value="BETA-N-ACETYLHEXOSAMINIDASE"/>
    <property type="match status" value="1"/>
</dbReference>
<feature type="domain" description="Beta-hexosaminidase bacterial type N-terminal" evidence="9">
    <location>
        <begin position="35"/>
        <end position="159"/>
    </location>
</feature>
<dbReference type="Proteomes" id="UP001198461">
    <property type="component" value="Unassembled WGS sequence"/>
</dbReference>
<dbReference type="GO" id="GO:0030203">
    <property type="term" value="P:glycosaminoglycan metabolic process"/>
    <property type="evidence" value="ECO:0007669"/>
    <property type="project" value="TreeGrafter"/>
</dbReference>
<dbReference type="RefSeq" id="WP_087320599.1">
    <property type="nucleotide sequence ID" value="NZ_BAABZH010000002.1"/>
</dbReference>
<dbReference type="AlphaFoldDB" id="A0A1Y4VT79"/>
<proteinExistence type="inferred from homology"/>
<dbReference type="InterPro" id="IPR029018">
    <property type="entry name" value="Hex-like_dom2"/>
</dbReference>
<dbReference type="InterPro" id="IPR015883">
    <property type="entry name" value="Glyco_hydro_20_cat"/>
</dbReference>
<dbReference type="SUPFAM" id="SSF51445">
    <property type="entry name" value="(Trans)glycosidases"/>
    <property type="match status" value="1"/>
</dbReference>
<evidence type="ECO:0000313" key="10">
    <source>
        <dbReference type="EMBL" id="KAB6148029.1"/>
    </source>
</evidence>
<dbReference type="Gene3D" id="2.60.120.260">
    <property type="entry name" value="Galactose-binding domain-like"/>
    <property type="match status" value="1"/>
</dbReference>
<name>A0A1Y4VT79_9BACE</name>
<comment type="similarity">
    <text evidence="2">Belongs to the glycosyl hydrolase 20 family.</text>
</comment>
<reference evidence="11" key="2">
    <citation type="submission" date="2023-08" db="EMBL/GenBank/DDBJ databases">
        <title>Mucin Metabolism Genes Underlie the Key Renovations of Bacteroides xylanisolvens Genomes in Captive Great Apes.</title>
        <authorList>
            <person name="Nishida A.H."/>
        </authorList>
    </citation>
    <scope>NUCLEOTIDE SEQUENCE</scope>
    <source>
        <strain evidence="11">P13.H9</strain>
    </source>
</reference>
<evidence type="ECO:0000313" key="11">
    <source>
        <dbReference type="EMBL" id="MCA4703847.1"/>
    </source>
</evidence>
<dbReference type="PANTHER" id="PTHR22600">
    <property type="entry name" value="BETA-HEXOSAMINIDASE"/>
    <property type="match status" value="1"/>
</dbReference>
<dbReference type="EMBL" id="JAIWYE010000018">
    <property type="protein sequence ID" value="MCA4703847.1"/>
    <property type="molecule type" value="Genomic_DNA"/>
</dbReference>
<dbReference type="CDD" id="cd06563">
    <property type="entry name" value="GH20_chitobiase-like"/>
    <property type="match status" value="1"/>
</dbReference>
<gene>
    <name evidence="10" type="ORF">GA398_08745</name>
    <name evidence="11" type="ORF">LD004_09475</name>
</gene>
<evidence type="ECO:0000256" key="2">
    <source>
        <dbReference type="ARBA" id="ARBA00006285"/>
    </source>
</evidence>
<dbReference type="Pfam" id="PF02838">
    <property type="entry name" value="Glyco_hydro_20b"/>
    <property type="match status" value="1"/>
</dbReference>
<evidence type="ECO:0000256" key="4">
    <source>
        <dbReference type="ARBA" id="ARBA00022801"/>
    </source>
</evidence>
<evidence type="ECO:0000259" key="7">
    <source>
        <dbReference type="Pfam" id="PF00728"/>
    </source>
</evidence>
<dbReference type="Pfam" id="PF00728">
    <property type="entry name" value="Glyco_hydro_20"/>
    <property type="match status" value="1"/>
</dbReference>
<evidence type="ECO:0000313" key="12">
    <source>
        <dbReference type="Proteomes" id="UP000434604"/>
    </source>
</evidence>
<comment type="caution">
    <text evidence="10">The sequence shown here is derived from an EMBL/GenBank/DDBJ whole genome shotgun (WGS) entry which is preliminary data.</text>
</comment>
<evidence type="ECO:0000256" key="1">
    <source>
        <dbReference type="ARBA" id="ARBA00001231"/>
    </source>
</evidence>
<comment type="catalytic activity">
    <reaction evidence="1">
        <text>Hydrolysis of terminal non-reducing N-acetyl-D-hexosamine residues in N-acetyl-beta-D-hexosaminides.</text>
        <dbReference type="EC" id="3.2.1.52"/>
    </reaction>
</comment>
<dbReference type="InterPro" id="IPR015882">
    <property type="entry name" value="HEX_bac_N"/>
</dbReference>
<dbReference type="Pfam" id="PF13287">
    <property type="entry name" value="Fn3_assoc"/>
    <property type="match status" value="1"/>
</dbReference>
<evidence type="ECO:0000256" key="6">
    <source>
        <dbReference type="PIRSR" id="PIRSR625705-1"/>
    </source>
</evidence>
<evidence type="ECO:0000259" key="8">
    <source>
        <dbReference type="Pfam" id="PF00754"/>
    </source>
</evidence>
<feature type="domain" description="F5/8 type C" evidence="8">
    <location>
        <begin position="629"/>
        <end position="745"/>
    </location>
</feature>
<dbReference type="InterPro" id="IPR000421">
    <property type="entry name" value="FA58C"/>
</dbReference>
<dbReference type="InterPro" id="IPR017853">
    <property type="entry name" value="GH"/>
</dbReference>
<dbReference type="PROSITE" id="PS51257">
    <property type="entry name" value="PROKAR_LIPOPROTEIN"/>
    <property type="match status" value="1"/>
</dbReference>
<dbReference type="Gene3D" id="3.30.379.10">
    <property type="entry name" value="Chitobiase/beta-hexosaminidase domain 2-like"/>
    <property type="match status" value="1"/>
</dbReference>
<dbReference type="SUPFAM" id="SSF55545">
    <property type="entry name" value="beta-N-acetylhexosaminidase-like domain"/>
    <property type="match status" value="1"/>
</dbReference>
<dbReference type="GO" id="GO:0004563">
    <property type="term" value="F:beta-N-acetylhexosaminidase activity"/>
    <property type="evidence" value="ECO:0007669"/>
    <property type="project" value="UniProtKB-EC"/>
</dbReference>
<dbReference type="GO" id="GO:0005975">
    <property type="term" value="P:carbohydrate metabolic process"/>
    <property type="evidence" value="ECO:0007669"/>
    <property type="project" value="InterPro"/>
</dbReference>
<keyword evidence="5" id="KW-0326">Glycosidase</keyword>
<dbReference type="PRINTS" id="PR00738">
    <property type="entry name" value="GLHYDRLASE20"/>
</dbReference>